<sequence length="869" mass="94918">MFSDDIDIPNVKQDFLLDTLRGVVDRLPDEHPSKTVALDRLGGALLAEFEKTGSPQDLEDSVVALRRSVEFIPDCPSDDGRPARLSALSAALYLRFLRLSNPKDLHESTVYLRTAISLTHSDTSKSSCLTILGDLLATPIRFQNLGHLEDWEGSIEAFQTAVDLTLQSSPDMPSRLNNLGCVLAVPSGRASEFEDVSRAIETLGRAVNLTPSGDTSLPMRLNNLGGALHRLFLLSGDDCDLQHCVSTIRRAAGLASDAHFDKPLILHNLGSALQLRCAHKKSHADFRDAFESFSLSCVLSSKALRSPYYRLLTAKSCVQLCTDHPELSTPELLLKAYAHVVDVIPHAVWLGCDSRRRFQHIALVGRLVNAAVSTAIAVGKYALALEWLEAGLQEGQGVIWGQVHRLRTSFDDLHEGHPALAMQLQHALFMLEYLDYEYFCDYASNSNLIFKLESSGRRDGPFHSKLFREGMVGKEPLLSATDILHRVRQLPGFEDVMALREAPQLIRAAQHGPVVLVNMDFSRCDALSILPSGAVVHASLPELTMQRVDNLCELTMLQLRLSGVRGTRATMAFVLKRLWEWIVHPILSTLDVTGPYAKASHKPHITWCLTDSLVQLPLHAAGLYNNDVASGSKLVDMAVSSYTPSLSALLRAEGRTDPAPPSLPNILVVTQPKTPGLPPLPGTVVEGQMISRHFPNPGAVMLLEHERATVDNILVAMAQHPWVHLACHGVLGDEDVTECAFVVYDGRITFSALMAKTRRMEKEDRAPALAFLSACQTAAGDELVLEEAVNLAAGMLAVGYTSVVATLWSIGDADAPIVADGFYEHMTRGMSSGTTTGTAYALDAAVAQLRGEVGERNFVRWVPFVHFGA</sequence>
<gene>
    <name evidence="1" type="ORF">K488DRAFT_85666</name>
</gene>
<evidence type="ECO:0000313" key="1">
    <source>
        <dbReference type="EMBL" id="KAI0032624.1"/>
    </source>
</evidence>
<comment type="caution">
    <text evidence="1">The sequence shown here is derived from an EMBL/GenBank/DDBJ whole genome shotgun (WGS) entry which is preliminary data.</text>
</comment>
<dbReference type="Proteomes" id="UP000814128">
    <property type="component" value="Unassembled WGS sequence"/>
</dbReference>
<keyword evidence="2" id="KW-1185">Reference proteome</keyword>
<evidence type="ECO:0000313" key="2">
    <source>
        <dbReference type="Proteomes" id="UP000814128"/>
    </source>
</evidence>
<organism evidence="1 2">
    <name type="scientific">Vararia minispora EC-137</name>
    <dbReference type="NCBI Taxonomy" id="1314806"/>
    <lineage>
        <taxon>Eukaryota</taxon>
        <taxon>Fungi</taxon>
        <taxon>Dikarya</taxon>
        <taxon>Basidiomycota</taxon>
        <taxon>Agaricomycotina</taxon>
        <taxon>Agaricomycetes</taxon>
        <taxon>Russulales</taxon>
        <taxon>Lachnocladiaceae</taxon>
        <taxon>Vararia</taxon>
    </lineage>
</organism>
<accession>A0ACB8QLJ6</accession>
<proteinExistence type="predicted"/>
<protein>
    <submittedName>
        <fullName evidence="1">CHAT domain-containing protein</fullName>
    </submittedName>
</protein>
<reference evidence="1" key="2">
    <citation type="journal article" date="2022" name="New Phytol.">
        <title>Evolutionary transition to the ectomycorrhizal habit in the genomes of a hyperdiverse lineage of mushroom-forming fungi.</title>
        <authorList>
            <person name="Looney B."/>
            <person name="Miyauchi S."/>
            <person name="Morin E."/>
            <person name="Drula E."/>
            <person name="Courty P.E."/>
            <person name="Kohler A."/>
            <person name="Kuo A."/>
            <person name="LaButti K."/>
            <person name="Pangilinan J."/>
            <person name="Lipzen A."/>
            <person name="Riley R."/>
            <person name="Andreopoulos W."/>
            <person name="He G."/>
            <person name="Johnson J."/>
            <person name="Nolan M."/>
            <person name="Tritt A."/>
            <person name="Barry K.W."/>
            <person name="Grigoriev I.V."/>
            <person name="Nagy L.G."/>
            <person name="Hibbett D."/>
            <person name="Henrissat B."/>
            <person name="Matheny P.B."/>
            <person name="Labbe J."/>
            <person name="Martin F.M."/>
        </authorList>
    </citation>
    <scope>NUCLEOTIDE SEQUENCE</scope>
    <source>
        <strain evidence="1">EC-137</strain>
    </source>
</reference>
<reference evidence="1" key="1">
    <citation type="submission" date="2021-02" db="EMBL/GenBank/DDBJ databases">
        <authorList>
            <consortium name="DOE Joint Genome Institute"/>
            <person name="Ahrendt S."/>
            <person name="Looney B.P."/>
            <person name="Miyauchi S."/>
            <person name="Morin E."/>
            <person name="Drula E."/>
            <person name="Courty P.E."/>
            <person name="Chicoki N."/>
            <person name="Fauchery L."/>
            <person name="Kohler A."/>
            <person name="Kuo A."/>
            <person name="Labutti K."/>
            <person name="Pangilinan J."/>
            <person name="Lipzen A."/>
            <person name="Riley R."/>
            <person name="Andreopoulos W."/>
            <person name="He G."/>
            <person name="Johnson J."/>
            <person name="Barry K.W."/>
            <person name="Grigoriev I.V."/>
            <person name="Nagy L."/>
            <person name="Hibbett D."/>
            <person name="Henrissat B."/>
            <person name="Matheny P.B."/>
            <person name="Labbe J."/>
            <person name="Martin F."/>
        </authorList>
    </citation>
    <scope>NUCLEOTIDE SEQUENCE</scope>
    <source>
        <strain evidence="1">EC-137</strain>
    </source>
</reference>
<name>A0ACB8QLJ6_9AGAM</name>
<dbReference type="EMBL" id="MU273540">
    <property type="protein sequence ID" value="KAI0032624.1"/>
    <property type="molecule type" value="Genomic_DNA"/>
</dbReference>